<protein>
    <submittedName>
        <fullName evidence="1">Uncharacterized protein</fullName>
    </submittedName>
</protein>
<evidence type="ECO:0000313" key="2">
    <source>
        <dbReference type="Proteomes" id="UP000324222"/>
    </source>
</evidence>
<proteinExistence type="predicted"/>
<reference evidence="1 2" key="1">
    <citation type="submission" date="2019-05" db="EMBL/GenBank/DDBJ databases">
        <title>Another draft genome of Portunus trituberculatus and its Hox gene families provides insights of decapod evolution.</title>
        <authorList>
            <person name="Jeong J.-H."/>
            <person name="Song I."/>
            <person name="Kim S."/>
            <person name="Choi T."/>
            <person name="Kim D."/>
            <person name="Ryu S."/>
            <person name="Kim W."/>
        </authorList>
    </citation>
    <scope>NUCLEOTIDE SEQUENCE [LARGE SCALE GENOMIC DNA]</scope>
    <source>
        <tissue evidence="1">Muscle</tissue>
    </source>
</reference>
<evidence type="ECO:0000313" key="1">
    <source>
        <dbReference type="EMBL" id="MPC49400.1"/>
    </source>
</evidence>
<comment type="caution">
    <text evidence="1">The sequence shown here is derived from an EMBL/GenBank/DDBJ whole genome shotgun (WGS) entry which is preliminary data.</text>
</comment>
<gene>
    <name evidence="1" type="ORF">E2C01_043199</name>
</gene>
<dbReference type="Proteomes" id="UP000324222">
    <property type="component" value="Unassembled WGS sequence"/>
</dbReference>
<name>A0A5B7FNU4_PORTR</name>
<accession>A0A5B7FNU4</accession>
<keyword evidence="2" id="KW-1185">Reference proteome</keyword>
<sequence>MAGVLLGSRASLRAEHRGSAQLRVLKCSSKLSSTTYCRLEACVCRPHSPIRAPSTLFRPSCIMLRPRHLDVLPPPLAPGGPISPPAAGITGWDIAPLAGVGEQWLLLHDSGRSDDITRRSRQDFEPSLRGAEAPPSILYEQLFTVIERNYVASPLLDICITGNDRTPFTLCSVSVWFRLPRGRSASCRRGGTREHYYFTSRASLPIQHGCYSVPVITARRVDCPSPAKG</sequence>
<dbReference type="EMBL" id="VSRR010008852">
    <property type="protein sequence ID" value="MPC49400.1"/>
    <property type="molecule type" value="Genomic_DNA"/>
</dbReference>
<dbReference type="AlphaFoldDB" id="A0A5B7FNU4"/>
<organism evidence="1 2">
    <name type="scientific">Portunus trituberculatus</name>
    <name type="common">Swimming crab</name>
    <name type="synonym">Neptunus trituberculatus</name>
    <dbReference type="NCBI Taxonomy" id="210409"/>
    <lineage>
        <taxon>Eukaryota</taxon>
        <taxon>Metazoa</taxon>
        <taxon>Ecdysozoa</taxon>
        <taxon>Arthropoda</taxon>
        <taxon>Crustacea</taxon>
        <taxon>Multicrustacea</taxon>
        <taxon>Malacostraca</taxon>
        <taxon>Eumalacostraca</taxon>
        <taxon>Eucarida</taxon>
        <taxon>Decapoda</taxon>
        <taxon>Pleocyemata</taxon>
        <taxon>Brachyura</taxon>
        <taxon>Eubrachyura</taxon>
        <taxon>Portunoidea</taxon>
        <taxon>Portunidae</taxon>
        <taxon>Portuninae</taxon>
        <taxon>Portunus</taxon>
    </lineage>
</organism>